<dbReference type="SMART" id="SM00292">
    <property type="entry name" value="BRCT"/>
    <property type="match status" value="3"/>
</dbReference>
<dbReference type="PANTHER" id="PTHR13561">
    <property type="entry name" value="DNA REPLICATION REGULATOR DPB11-RELATED"/>
    <property type="match status" value="1"/>
</dbReference>
<dbReference type="InterPro" id="IPR001357">
    <property type="entry name" value="BRCT_dom"/>
</dbReference>
<feature type="domain" description="BRCT" evidence="2">
    <location>
        <begin position="174"/>
        <end position="259"/>
    </location>
</feature>
<dbReference type="GO" id="GO:0016853">
    <property type="term" value="F:isomerase activity"/>
    <property type="evidence" value="ECO:0007669"/>
    <property type="project" value="UniProtKB-KW"/>
</dbReference>
<dbReference type="VEuPathDB" id="TriTrypDB:TM35_000092900"/>
<accession>A0A1X0P1F4</accession>
<reference evidence="3 4" key="1">
    <citation type="submission" date="2017-03" db="EMBL/GenBank/DDBJ databases">
        <title>An alternative strategy for trypanosome survival in the mammalian bloodstream revealed through genome and transcriptome analysis of the ubiquitous bovine parasite Trypanosoma (Megatrypanum) theileri.</title>
        <authorList>
            <person name="Kelly S."/>
            <person name="Ivens A."/>
            <person name="Mott A."/>
            <person name="O'Neill E."/>
            <person name="Emms D."/>
            <person name="Macleod O."/>
            <person name="Voorheis P."/>
            <person name="Matthews J."/>
            <person name="Matthews K."/>
            <person name="Carrington M."/>
        </authorList>
    </citation>
    <scope>NUCLEOTIDE SEQUENCE [LARGE SCALE GENOMIC DNA]</scope>
    <source>
        <strain evidence="3">Edinburgh</strain>
    </source>
</reference>
<dbReference type="GO" id="GO:0033314">
    <property type="term" value="P:mitotic DNA replication checkpoint signaling"/>
    <property type="evidence" value="ECO:0007669"/>
    <property type="project" value="TreeGrafter"/>
</dbReference>
<name>A0A1X0P1F4_9TRYP</name>
<organism evidence="3 4">
    <name type="scientific">Trypanosoma theileri</name>
    <dbReference type="NCBI Taxonomy" id="67003"/>
    <lineage>
        <taxon>Eukaryota</taxon>
        <taxon>Discoba</taxon>
        <taxon>Euglenozoa</taxon>
        <taxon>Kinetoplastea</taxon>
        <taxon>Metakinetoplastina</taxon>
        <taxon>Trypanosomatida</taxon>
        <taxon>Trypanosomatidae</taxon>
        <taxon>Trypanosoma</taxon>
    </lineage>
</organism>
<evidence type="ECO:0000313" key="4">
    <source>
        <dbReference type="Proteomes" id="UP000192257"/>
    </source>
</evidence>
<dbReference type="STRING" id="67003.A0A1X0P1F4"/>
<dbReference type="Proteomes" id="UP000192257">
    <property type="component" value="Unassembled WGS sequence"/>
</dbReference>
<protein>
    <submittedName>
        <fullName evidence="3">Topoisomerase (DNA) II binding protein 1</fullName>
    </submittedName>
</protein>
<keyword evidence="1" id="KW-0677">Repeat</keyword>
<evidence type="ECO:0000313" key="3">
    <source>
        <dbReference type="EMBL" id="ORC90240.1"/>
    </source>
</evidence>
<dbReference type="CDD" id="cd17728">
    <property type="entry name" value="BRCT_TopBP1_rpt8"/>
    <property type="match status" value="1"/>
</dbReference>
<dbReference type="Gene3D" id="3.40.50.10190">
    <property type="entry name" value="BRCT domain"/>
    <property type="match status" value="6"/>
</dbReference>
<dbReference type="InterPro" id="IPR036420">
    <property type="entry name" value="BRCT_dom_sf"/>
</dbReference>
<dbReference type="GO" id="GO:0007095">
    <property type="term" value="P:mitotic G2 DNA damage checkpoint signaling"/>
    <property type="evidence" value="ECO:0007669"/>
    <property type="project" value="TreeGrafter"/>
</dbReference>
<dbReference type="Pfam" id="PF12738">
    <property type="entry name" value="PTCB-BRCT"/>
    <property type="match status" value="1"/>
</dbReference>
<dbReference type="RefSeq" id="XP_028884306.1">
    <property type="nucleotide sequence ID" value="XM_029024529.1"/>
</dbReference>
<dbReference type="OrthoDB" id="273147at2759"/>
<proteinExistence type="predicted"/>
<sequence length="803" mass="90594">MLVTTTAIHGKELEFIKASLQKHGLTHTLELSTETCVLVSRSSDGVKYRLARERGIPCVTMAWVLIGNCCLNRLAEFDVGNSLLGLEVCGTSLTFEQRHHLQEVCDLSQATYNGSLTRNCALLVISGESNVLKNNEKVQFARRNHIDIISYFHFMKQYGNIKMQHESKCVEYQKSLAISKDVVIYFSPANLITEEVKNLLAKTPFRYSPVLNFLTTHVVLLGNTTETFPLRPDIEFVSFTWLKHSVEQQKIVAEEPYRVVVKQRPVITFTGVSQEERITLHSALENSGLPCLVQDEFVLGVRVVEGESNERCNTTHLVVERSAMSKSSKVAALTWRMNKLRRKECLLVDLNWVRRSLEVGYWINCSPFLIEIPQISLPKKILKCPNSTAVSVIEAKTIDSNIDNHEHDHPYNENEKKNEVMKGEHEIVSELSLSPKETQSEMTPSKSLDILIEKLESKMGVLGGGPSIKTGESIAETFSNVKHVQNDNVKSLSCESKRQSGFLKSNHVENTRLKIPLQSQVIVYKYSNEYPIEVMQHEKPEEILKKKATDDGTNNRCVTVEDVVPNINKEQKNSSAPSCCIMMAKSLMHTEENLTRLQSLGCILATTMEECTHYVTGKPSRTEFFLCALAAGKWVLAPSFIDETLREGRIASEELHEWSPQMAKLSSFRNSVVELVKGCKIQRMRSVRPFSSWSIILCCATDARTESFSRVLRIGGCNVVRPYSPSQLLDKLVEDPDVLQDTTAVLSDDSVWSGTQLETIAALVPVLKMEYLAHCLCVNTPEPDLYEMLDKPQSRKRSRDFVK</sequence>
<evidence type="ECO:0000259" key="2">
    <source>
        <dbReference type="PROSITE" id="PS50172"/>
    </source>
</evidence>
<keyword evidence="4" id="KW-1185">Reference proteome</keyword>
<dbReference type="InterPro" id="IPR049936">
    <property type="entry name" value="TopBP1_BRCT_8"/>
</dbReference>
<feature type="domain" description="BRCT" evidence="2">
    <location>
        <begin position="1"/>
        <end position="65"/>
    </location>
</feature>
<gene>
    <name evidence="3" type="ORF">TM35_000092900</name>
</gene>
<dbReference type="GeneID" id="39984309"/>
<dbReference type="CDD" id="cd17738">
    <property type="entry name" value="BRCT_TopBP1_rpt7"/>
    <property type="match status" value="1"/>
</dbReference>
<evidence type="ECO:0000256" key="1">
    <source>
        <dbReference type="ARBA" id="ARBA00022737"/>
    </source>
</evidence>
<dbReference type="PROSITE" id="PS50172">
    <property type="entry name" value="BRCT"/>
    <property type="match status" value="2"/>
</dbReference>
<dbReference type="EMBL" id="NBCO01000009">
    <property type="protein sequence ID" value="ORC90240.1"/>
    <property type="molecule type" value="Genomic_DNA"/>
</dbReference>
<dbReference type="Pfam" id="PF16770">
    <property type="entry name" value="RTT107_BRCT_5"/>
    <property type="match status" value="1"/>
</dbReference>
<comment type="caution">
    <text evidence="3">The sequence shown here is derived from an EMBL/GenBank/DDBJ whole genome shotgun (WGS) entry which is preliminary data.</text>
</comment>
<dbReference type="GO" id="GO:0006270">
    <property type="term" value="P:DNA replication initiation"/>
    <property type="evidence" value="ECO:0007669"/>
    <property type="project" value="TreeGrafter"/>
</dbReference>
<dbReference type="PANTHER" id="PTHR13561:SF20">
    <property type="entry name" value="DNA TOPOISOMERASE 2-BINDING PROTEIN 1"/>
    <property type="match status" value="1"/>
</dbReference>
<dbReference type="CDD" id="cd00027">
    <property type="entry name" value="BRCT"/>
    <property type="match status" value="1"/>
</dbReference>
<dbReference type="AlphaFoldDB" id="A0A1X0P1F4"/>
<keyword evidence="3" id="KW-0413">Isomerase</keyword>
<dbReference type="SUPFAM" id="SSF52113">
    <property type="entry name" value="BRCT domain"/>
    <property type="match status" value="4"/>
</dbReference>